<dbReference type="Proteomes" id="UP001213646">
    <property type="component" value="Unassembled WGS sequence"/>
</dbReference>
<feature type="site" description="Important for catalytic activity, responsible for pKa modulation of the active site Glu and correct orientation of both the proton donor and substrate" evidence="4">
    <location>
        <position position="143"/>
    </location>
</feature>
<evidence type="ECO:0000313" key="6">
    <source>
        <dbReference type="EMBL" id="MDC7149371.1"/>
    </source>
</evidence>
<evidence type="ECO:0000256" key="1">
    <source>
        <dbReference type="ARBA" id="ARBA00009865"/>
    </source>
</evidence>
<sequence length="311" mass="34917">MKRGQLPPMLYGDTSRVGVPYSKDPHVVKFKGRYLMYHSIPPMKGDPASGWNIGIAESKDLVNWTKVGEITPAPGADYEKKGLCAPGALVKDGKVHLFYQTYGNGEKDAICHAVSDDGIRFKRNPTNPIFHPAGDWTCGRAIDAEVCEFKGRYFLYFATRDKNYDIQMQGVAVAPGNTNFNREDWVQATDSSILYPVYPWEGKCIEGASIAKRGDKLYMFYAGAYNNAPQQIGVAESEDGIVWKRLSEEPFLRNGKPGEWNSSESGHPHIFTDSDGRTYLFYQGNNDNGKTWYITQEEVIWKNGKPFLKGK</sequence>
<dbReference type="PANTHER" id="PTHR35279">
    <property type="match status" value="1"/>
</dbReference>
<dbReference type="InterPro" id="IPR023296">
    <property type="entry name" value="Glyco_hydro_beta-prop_sf"/>
</dbReference>
<dbReference type="InterPro" id="IPR006710">
    <property type="entry name" value="Glyco_hydro_43"/>
</dbReference>
<protein>
    <submittedName>
        <fullName evidence="6">Family 43 glycosylhydrolase</fullName>
    </submittedName>
</protein>
<dbReference type="SUPFAM" id="SSF75005">
    <property type="entry name" value="Arabinanase/levansucrase/invertase"/>
    <property type="match status" value="1"/>
</dbReference>
<evidence type="ECO:0000256" key="3">
    <source>
        <dbReference type="ARBA" id="ARBA00023295"/>
    </source>
</evidence>
<keyword evidence="3 5" id="KW-0326">Glycosidase</keyword>
<name>A0AAW6I738_9BACT</name>
<evidence type="ECO:0000256" key="4">
    <source>
        <dbReference type="PIRSR" id="PIRSR606710-2"/>
    </source>
</evidence>
<dbReference type="AlphaFoldDB" id="A0AAW6I738"/>
<reference evidence="6" key="1">
    <citation type="submission" date="2023-01" db="EMBL/GenBank/DDBJ databases">
        <title>Exploring GABA producing Bacteroides strains toward improving mental health.</title>
        <authorList>
            <person name="Yousuf B."/>
            <person name="Bouhlel N.E."/>
            <person name="Mottawea W."/>
            <person name="Hammami R."/>
        </authorList>
    </citation>
    <scope>NUCLEOTIDE SEQUENCE</scope>
    <source>
        <strain evidence="6">UO.H1047</strain>
    </source>
</reference>
<evidence type="ECO:0000256" key="5">
    <source>
        <dbReference type="RuleBase" id="RU361187"/>
    </source>
</evidence>
<proteinExistence type="inferred from homology"/>
<gene>
    <name evidence="6" type="ORF">PQG89_08010</name>
</gene>
<evidence type="ECO:0000256" key="2">
    <source>
        <dbReference type="ARBA" id="ARBA00022801"/>
    </source>
</evidence>
<accession>A0AAW6I738</accession>
<dbReference type="GO" id="GO:0005975">
    <property type="term" value="P:carbohydrate metabolic process"/>
    <property type="evidence" value="ECO:0007669"/>
    <property type="project" value="InterPro"/>
</dbReference>
<dbReference type="Pfam" id="PF04616">
    <property type="entry name" value="Glyco_hydro_43"/>
    <property type="match status" value="1"/>
</dbReference>
<keyword evidence="2 5" id="KW-0378">Hydrolase</keyword>
<dbReference type="Gene3D" id="2.115.10.20">
    <property type="entry name" value="Glycosyl hydrolase domain, family 43"/>
    <property type="match status" value="3"/>
</dbReference>
<evidence type="ECO:0000313" key="7">
    <source>
        <dbReference type="Proteomes" id="UP001213646"/>
    </source>
</evidence>
<comment type="similarity">
    <text evidence="1 5">Belongs to the glycosyl hydrolase 43 family.</text>
</comment>
<dbReference type="EMBL" id="JAQPYX010000071">
    <property type="protein sequence ID" value="MDC7149371.1"/>
    <property type="molecule type" value="Genomic_DNA"/>
</dbReference>
<dbReference type="RefSeq" id="WP_195486144.1">
    <property type="nucleotide sequence ID" value="NZ_CALEGY010000040.1"/>
</dbReference>
<comment type="caution">
    <text evidence="6">The sequence shown here is derived from an EMBL/GenBank/DDBJ whole genome shotgun (WGS) entry which is preliminary data.</text>
</comment>
<dbReference type="PANTHER" id="PTHR35279:SF1">
    <property type="entry name" value="ARABINANASE_LEVANSUCRASE_INVERTASE"/>
    <property type="match status" value="1"/>
</dbReference>
<dbReference type="GO" id="GO:0004553">
    <property type="term" value="F:hydrolase activity, hydrolyzing O-glycosyl compounds"/>
    <property type="evidence" value="ECO:0007669"/>
    <property type="project" value="InterPro"/>
</dbReference>
<organism evidence="6 7">
    <name type="scientific">Parabacteroides johnsonii</name>
    <dbReference type="NCBI Taxonomy" id="387661"/>
    <lineage>
        <taxon>Bacteria</taxon>
        <taxon>Pseudomonadati</taxon>
        <taxon>Bacteroidota</taxon>
        <taxon>Bacteroidia</taxon>
        <taxon>Bacteroidales</taxon>
        <taxon>Tannerellaceae</taxon>
        <taxon>Parabacteroides</taxon>
    </lineage>
</organism>